<name>A0ABN7UDN2_GIGMA</name>
<comment type="caution">
    <text evidence="1">The sequence shown here is derived from an EMBL/GenBank/DDBJ whole genome shotgun (WGS) entry which is preliminary data.</text>
</comment>
<keyword evidence="2" id="KW-1185">Reference proteome</keyword>
<gene>
    <name evidence="1" type="ORF">GMARGA_LOCUS4348</name>
</gene>
<evidence type="ECO:0000313" key="2">
    <source>
        <dbReference type="Proteomes" id="UP000789901"/>
    </source>
</evidence>
<protein>
    <submittedName>
        <fullName evidence="1">26467_t:CDS:1</fullName>
    </submittedName>
</protein>
<accession>A0ABN7UDN2</accession>
<proteinExistence type="predicted"/>
<organism evidence="1 2">
    <name type="scientific">Gigaspora margarita</name>
    <dbReference type="NCBI Taxonomy" id="4874"/>
    <lineage>
        <taxon>Eukaryota</taxon>
        <taxon>Fungi</taxon>
        <taxon>Fungi incertae sedis</taxon>
        <taxon>Mucoromycota</taxon>
        <taxon>Glomeromycotina</taxon>
        <taxon>Glomeromycetes</taxon>
        <taxon>Diversisporales</taxon>
        <taxon>Gigasporaceae</taxon>
        <taxon>Gigaspora</taxon>
    </lineage>
</organism>
<evidence type="ECO:0000313" key="1">
    <source>
        <dbReference type="EMBL" id="CAG8546599.1"/>
    </source>
</evidence>
<dbReference type="Proteomes" id="UP000789901">
    <property type="component" value="Unassembled WGS sequence"/>
</dbReference>
<sequence length="97" mass="10900">MVLSKELQNMHIEGVQIQTSTLTKIQAITSSYLIKTIYSTSKEARCNSLELLKSSDSSLLMVDFSMILSMNINTTSVRNLQITMTLLAPITKQVWET</sequence>
<reference evidence="1 2" key="1">
    <citation type="submission" date="2021-06" db="EMBL/GenBank/DDBJ databases">
        <authorList>
            <person name="Kallberg Y."/>
            <person name="Tangrot J."/>
            <person name="Rosling A."/>
        </authorList>
    </citation>
    <scope>NUCLEOTIDE SEQUENCE [LARGE SCALE GENOMIC DNA]</scope>
    <source>
        <strain evidence="1 2">120-4 pot B 10/14</strain>
    </source>
</reference>
<dbReference type="EMBL" id="CAJVQB010001700">
    <property type="protein sequence ID" value="CAG8546599.1"/>
    <property type="molecule type" value="Genomic_DNA"/>
</dbReference>